<keyword evidence="2 3" id="KW-0808">Transferase</keyword>
<evidence type="ECO:0000256" key="2">
    <source>
        <dbReference type="ARBA" id="ARBA00022679"/>
    </source>
</evidence>
<keyword evidence="1 3" id="KW-0489">Methyltransferase</keyword>
<organism evidence="3 4">
    <name type="scientific">Clostridium paraputrificum</name>
    <dbReference type="NCBI Taxonomy" id="29363"/>
    <lineage>
        <taxon>Bacteria</taxon>
        <taxon>Bacillati</taxon>
        <taxon>Bacillota</taxon>
        <taxon>Clostridia</taxon>
        <taxon>Eubacteriales</taxon>
        <taxon>Clostridiaceae</taxon>
        <taxon>Clostridium</taxon>
    </lineage>
</organism>
<dbReference type="OrthoDB" id="1888493at2"/>
<dbReference type="PANTHER" id="PTHR43648">
    <property type="entry name" value="ELECTRON TRANSFER FLAVOPROTEIN BETA SUBUNIT LYSINE METHYLTRANSFERASE"/>
    <property type="match status" value="1"/>
</dbReference>
<dbReference type="InterPro" id="IPR050078">
    <property type="entry name" value="Ribosomal_L11_MeTrfase_PrmA"/>
</dbReference>
<gene>
    <name evidence="3" type="ORF">CP373A1_01525</name>
</gene>
<sequence length="285" mass="32160">MFIICYNMPLNKVDEKIEILQINEIYNAFYESPLEITTDENGYGYIEKEDELTTLKVAFDGEEEDLEGFKDKVSHLINETPINVYEENYNYNDFSLPAINIDENWVLASPDEEIEGKNKINFISQGAFGTGLHETTQDLLRVILSKDFSNKKVLDIGTGSGILSIATAIKGASEVVALDIRDVKDEVELNASLNGLNNIKVFVGDALSNEVNIEGEFDWIYINIGGEETHMFMNFIKAHLKDNGTLLVSGLVEWSFDNIKSMVECNGFNMIEKHQSNEWVTAIFN</sequence>
<comment type="caution">
    <text evidence="3">The sequence shown here is derived from an EMBL/GenBank/DDBJ whole genome shotgun (WGS) entry which is preliminary data.</text>
</comment>
<dbReference type="GeneID" id="42777446"/>
<dbReference type="AlphaFoldDB" id="A0A174RPC5"/>
<proteinExistence type="predicted"/>
<keyword evidence="3" id="KW-0687">Ribonucleoprotein</keyword>
<dbReference type="GO" id="GO:0005840">
    <property type="term" value="C:ribosome"/>
    <property type="evidence" value="ECO:0007669"/>
    <property type="project" value="UniProtKB-KW"/>
</dbReference>
<dbReference type="RefSeq" id="WP_027099602.1">
    <property type="nucleotide sequence ID" value="NZ_CABHIH010000001.1"/>
</dbReference>
<evidence type="ECO:0000313" key="4">
    <source>
        <dbReference type="Proteomes" id="UP000092714"/>
    </source>
</evidence>
<evidence type="ECO:0000256" key="1">
    <source>
        <dbReference type="ARBA" id="ARBA00022603"/>
    </source>
</evidence>
<dbReference type="GO" id="GO:0008276">
    <property type="term" value="F:protein methyltransferase activity"/>
    <property type="evidence" value="ECO:0007669"/>
    <property type="project" value="TreeGrafter"/>
</dbReference>
<dbReference type="Gene3D" id="3.40.50.150">
    <property type="entry name" value="Vaccinia Virus protein VP39"/>
    <property type="match status" value="1"/>
</dbReference>
<dbReference type="EMBL" id="MAPZ01000009">
    <property type="protein sequence ID" value="OBY12300.1"/>
    <property type="molecule type" value="Genomic_DNA"/>
</dbReference>
<keyword evidence="4" id="KW-1185">Reference proteome</keyword>
<reference evidence="3 4" key="1">
    <citation type="submission" date="2016-06" db="EMBL/GenBank/DDBJ databases">
        <authorList>
            <person name="Kjaerup R.B."/>
            <person name="Dalgaard T.S."/>
            <person name="Juul-Madsen H.R."/>
        </authorList>
    </citation>
    <scope>NUCLEOTIDE SEQUENCE [LARGE SCALE GENOMIC DNA]</scope>
    <source>
        <strain evidence="3 4">373-A1</strain>
    </source>
</reference>
<dbReference type="Pfam" id="PF06325">
    <property type="entry name" value="PrmA"/>
    <property type="match status" value="1"/>
</dbReference>
<dbReference type="GO" id="GO:0032259">
    <property type="term" value="P:methylation"/>
    <property type="evidence" value="ECO:0007669"/>
    <property type="project" value="UniProtKB-KW"/>
</dbReference>
<dbReference type="eggNOG" id="COG2264">
    <property type="taxonomic scope" value="Bacteria"/>
</dbReference>
<dbReference type="PANTHER" id="PTHR43648:SF1">
    <property type="entry name" value="ELECTRON TRANSFER FLAVOPROTEIN BETA SUBUNIT LYSINE METHYLTRANSFERASE"/>
    <property type="match status" value="1"/>
</dbReference>
<name>A0A174RPC5_9CLOT</name>
<evidence type="ECO:0000313" key="3">
    <source>
        <dbReference type="EMBL" id="OBY12300.1"/>
    </source>
</evidence>
<keyword evidence="3" id="KW-0689">Ribosomal protein</keyword>
<protein>
    <submittedName>
        <fullName evidence="3">Ribosomal protein L11 methyltransferase</fullName>
    </submittedName>
</protein>
<accession>A0A174RPC5</accession>
<dbReference type="InterPro" id="IPR029063">
    <property type="entry name" value="SAM-dependent_MTases_sf"/>
</dbReference>
<dbReference type="CDD" id="cd02440">
    <property type="entry name" value="AdoMet_MTases"/>
    <property type="match status" value="1"/>
</dbReference>
<dbReference type="Proteomes" id="UP000092714">
    <property type="component" value="Unassembled WGS sequence"/>
</dbReference>
<dbReference type="SUPFAM" id="SSF53335">
    <property type="entry name" value="S-adenosyl-L-methionine-dependent methyltransferases"/>
    <property type="match status" value="1"/>
</dbReference>